<dbReference type="InterPro" id="IPR052865">
    <property type="entry name" value="Zinc_finger_BED"/>
</dbReference>
<protein>
    <recommendedName>
        <fullName evidence="9">BED-type domain-containing protein</fullName>
    </recommendedName>
</protein>
<feature type="region of interest" description="Disordered" evidence="8">
    <location>
        <begin position="840"/>
        <end position="860"/>
    </location>
</feature>
<dbReference type="GeneTree" id="ENSGT00940000161131"/>
<feature type="compositionally biased region" description="Basic residues" evidence="8">
    <location>
        <begin position="274"/>
        <end position="285"/>
    </location>
</feature>
<dbReference type="GO" id="GO:0008270">
    <property type="term" value="F:zinc ion binding"/>
    <property type="evidence" value="ECO:0007669"/>
    <property type="project" value="UniProtKB-KW"/>
</dbReference>
<dbReference type="PROSITE" id="PS50808">
    <property type="entry name" value="ZF_BED"/>
    <property type="match status" value="2"/>
</dbReference>
<evidence type="ECO:0000313" key="10">
    <source>
        <dbReference type="Ensembl" id="ENSLLEP00000014389.1"/>
    </source>
</evidence>
<feature type="region of interest" description="Disordered" evidence="8">
    <location>
        <begin position="188"/>
        <end position="209"/>
    </location>
</feature>
<dbReference type="InterPro" id="IPR008906">
    <property type="entry name" value="HATC_C_dom"/>
</dbReference>
<evidence type="ECO:0000256" key="5">
    <source>
        <dbReference type="ARBA" id="ARBA00023125"/>
    </source>
</evidence>
<organism evidence="10 11">
    <name type="scientific">Leptobrachium leishanense</name>
    <name type="common">Leishan spiny toad</name>
    <dbReference type="NCBI Taxonomy" id="445787"/>
    <lineage>
        <taxon>Eukaryota</taxon>
        <taxon>Metazoa</taxon>
        <taxon>Chordata</taxon>
        <taxon>Craniata</taxon>
        <taxon>Vertebrata</taxon>
        <taxon>Euteleostomi</taxon>
        <taxon>Amphibia</taxon>
        <taxon>Batrachia</taxon>
        <taxon>Anura</taxon>
        <taxon>Pelobatoidea</taxon>
        <taxon>Megophryidae</taxon>
        <taxon>Leptobrachium</taxon>
    </lineage>
</organism>
<keyword evidence="11" id="KW-1185">Reference proteome</keyword>
<evidence type="ECO:0000256" key="6">
    <source>
        <dbReference type="ARBA" id="ARBA00023242"/>
    </source>
</evidence>
<feature type="compositionally biased region" description="Low complexity" evidence="8">
    <location>
        <begin position="20"/>
        <end position="42"/>
    </location>
</feature>
<feature type="region of interest" description="Disordered" evidence="8">
    <location>
        <begin position="1"/>
        <end position="47"/>
    </location>
</feature>
<dbReference type="InterPro" id="IPR012337">
    <property type="entry name" value="RNaseH-like_sf"/>
</dbReference>
<dbReference type="SMART" id="SM00614">
    <property type="entry name" value="ZnF_BED"/>
    <property type="match status" value="3"/>
</dbReference>
<dbReference type="PANTHER" id="PTHR47241">
    <property type="entry name" value="FINGER PROTEIN, PUTATIVE-RELATED"/>
    <property type="match status" value="1"/>
</dbReference>
<evidence type="ECO:0000256" key="3">
    <source>
        <dbReference type="ARBA" id="ARBA00022771"/>
    </source>
</evidence>
<comment type="subcellular location">
    <subcellularLocation>
        <location evidence="1">Nucleus</location>
    </subcellularLocation>
</comment>
<sequence length="985" mass="109677">MSERPKRTGRRSQTQIRGQAASVSGGCASGRRGRGASSAGASFQSKASEVTAAQVQSTVVSKHMYRKSAVWEFFKKCAADRTIAICNLCQKRIKRGKDIPRLGTTCLRQHMTTCHASRWHNTLHRSSSSSSVSTPTICPAMSLPTTSTDRDDATVIGVPGPSLQCDSIPSAEDLRSQMTLSQLLQSKKKYSPNHPQAHTRDSAEAESINTKSWPLTTSAVVSKNTRRNSVVWEFIKKCAVERSVAICNLCQMRLKNGKDTGHLGTTCLRRHMNNSHTSRWRKTLRRSSSSSVSTPTVCPAMSLPTTSTDRDDATVMDEIVNSSSLSSSSPDSTWVPDQTEESSEEQGEEEAQQTRGTTSSMTNRSTSQSKASHVRAAPVQRTVVSKHTRRNSAVCWEFFKKCAADPTVAICNLCQMRLKRGIDTGHLGTMCLRQHMTSCHISRWRKTLRKSSSSSSVSTPTKKYSPNHPQAQRLNASLAKLLALQLLPFQLVDSAPFHEFAECAVPQWQVPKRHYFSSKAIPARGIQYNVIESLGKAVSSKVHVTLDTWSSKHGQGRYISFTAHWVTLIAARRDPRRGSVLELIHPPHLQKAVCIRSGQVQRWLTQHQLELGMIICDNGSNLLSALCKGKLTHVPCLAHVLNLVVQRFLTKYPGLPELLIQARKVCSHFRRSFPASVRLAEIQREFHLPTNRLICDMPTRWNSTLAMLQHLHKQQRDASTVLSPFEEATRMVSRDSACISDTIPLVFLLEHTLRGIIDVALEAEQREEEEAFPSSQGPSLSADSIPRDHYWLATLLDPRYKGKVAELILPAQREHRMTKLEDALKRNLCNTFPGTVRLPSADTRASEAAGDQRNSGEGQGRLTDAFLNFFSPRRPGTSNVGTHCQRLHHMVQDYLGARADLDTFPADDPLAYWVLRLDHWPELSQYAMQLLGCPSSSVLSERMFSAAGGFVTDKRVRLSTDSVDRLTFIKMNQGCPLLHSQNLQH</sequence>
<evidence type="ECO:0000313" key="11">
    <source>
        <dbReference type="Proteomes" id="UP000694569"/>
    </source>
</evidence>
<dbReference type="Proteomes" id="UP000694569">
    <property type="component" value="Unplaced"/>
</dbReference>
<feature type="compositionally biased region" description="Polar residues" evidence="8">
    <location>
        <begin position="359"/>
        <end position="371"/>
    </location>
</feature>
<dbReference type="InterPro" id="IPR003656">
    <property type="entry name" value="Znf_BED"/>
</dbReference>
<evidence type="ECO:0000256" key="7">
    <source>
        <dbReference type="PROSITE-ProRule" id="PRU00027"/>
    </source>
</evidence>
<keyword evidence="2" id="KW-0479">Metal-binding</keyword>
<dbReference type="OrthoDB" id="1607513at2759"/>
<dbReference type="GO" id="GO:0003677">
    <property type="term" value="F:DNA binding"/>
    <property type="evidence" value="ECO:0007669"/>
    <property type="project" value="UniProtKB-KW"/>
</dbReference>
<feature type="domain" description="BED-type" evidence="9">
    <location>
        <begin position="226"/>
        <end position="283"/>
    </location>
</feature>
<accession>A0A8C5MMB6</accession>
<feature type="domain" description="BED-type" evidence="9">
    <location>
        <begin position="65"/>
        <end position="122"/>
    </location>
</feature>
<dbReference type="SUPFAM" id="SSF57667">
    <property type="entry name" value="beta-beta-alpha zinc fingers"/>
    <property type="match status" value="3"/>
</dbReference>
<reference evidence="10" key="1">
    <citation type="submission" date="2025-08" db="UniProtKB">
        <authorList>
            <consortium name="Ensembl"/>
        </authorList>
    </citation>
    <scope>IDENTIFICATION</scope>
</reference>
<name>A0A8C5MMB6_9ANUR</name>
<feature type="region of interest" description="Disordered" evidence="8">
    <location>
        <begin position="274"/>
        <end position="384"/>
    </location>
</feature>
<feature type="compositionally biased region" description="Low complexity" evidence="8">
    <location>
        <begin position="322"/>
        <end position="332"/>
    </location>
</feature>
<reference evidence="10" key="2">
    <citation type="submission" date="2025-09" db="UniProtKB">
        <authorList>
            <consortium name="Ensembl"/>
        </authorList>
    </citation>
    <scope>IDENTIFICATION</scope>
</reference>
<keyword evidence="4" id="KW-0862">Zinc</keyword>
<evidence type="ECO:0000256" key="4">
    <source>
        <dbReference type="ARBA" id="ARBA00022833"/>
    </source>
</evidence>
<dbReference type="GO" id="GO:0046983">
    <property type="term" value="F:protein dimerization activity"/>
    <property type="evidence" value="ECO:0007669"/>
    <property type="project" value="InterPro"/>
</dbReference>
<dbReference type="Ensembl" id="ENSLLET00000014952.1">
    <property type="protein sequence ID" value="ENSLLEP00000014389.1"/>
    <property type="gene ID" value="ENSLLEG00000009116.1"/>
</dbReference>
<feature type="region of interest" description="Disordered" evidence="8">
    <location>
        <begin position="446"/>
        <end position="469"/>
    </location>
</feature>
<evidence type="ECO:0000256" key="1">
    <source>
        <dbReference type="ARBA" id="ARBA00004123"/>
    </source>
</evidence>
<dbReference type="InterPro" id="IPR036236">
    <property type="entry name" value="Znf_C2H2_sf"/>
</dbReference>
<feature type="compositionally biased region" description="Acidic residues" evidence="8">
    <location>
        <begin position="338"/>
        <end position="351"/>
    </location>
</feature>
<dbReference type="Pfam" id="PF02892">
    <property type="entry name" value="zf-BED"/>
    <property type="match status" value="3"/>
</dbReference>
<evidence type="ECO:0000256" key="8">
    <source>
        <dbReference type="SAM" id="MobiDB-lite"/>
    </source>
</evidence>
<dbReference type="SUPFAM" id="SSF53098">
    <property type="entry name" value="Ribonuclease H-like"/>
    <property type="match status" value="1"/>
</dbReference>
<evidence type="ECO:0000256" key="2">
    <source>
        <dbReference type="ARBA" id="ARBA00022723"/>
    </source>
</evidence>
<proteinExistence type="predicted"/>
<dbReference type="PANTHER" id="PTHR47241:SF1">
    <property type="entry name" value="BED-TYPE DOMAIN-CONTAINING PROTEIN"/>
    <property type="match status" value="1"/>
</dbReference>
<evidence type="ECO:0000259" key="9">
    <source>
        <dbReference type="PROSITE" id="PS50808"/>
    </source>
</evidence>
<dbReference type="AlphaFoldDB" id="A0A8C5MMB6"/>
<feature type="compositionally biased region" description="Low complexity" evidence="8">
    <location>
        <begin position="450"/>
        <end position="464"/>
    </location>
</feature>
<dbReference type="Pfam" id="PF05699">
    <property type="entry name" value="Dimer_Tnp_hAT"/>
    <property type="match status" value="1"/>
</dbReference>
<dbReference type="GO" id="GO:0005634">
    <property type="term" value="C:nucleus"/>
    <property type="evidence" value="ECO:0007669"/>
    <property type="project" value="UniProtKB-SubCell"/>
</dbReference>
<feature type="compositionally biased region" description="Low complexity" evidence="8">
    <location>
        <begin position="286"/>
        <end position="296"/>
    </location>
</feature>
<keyword evidence="6" id="KW-0539">Nucleus</keyword>
<keyword evidence="5" id="KW-0238">DNA-binding</keyword>
<keyword evidence="3 7" id="KW-0863">Zinc-finger</keyword>